<sequence>MNDRYSAADSPELVAFGTVRGLGVTGIGAPGEDEHRGAIQALYAVGGPLLRGALPPLEGRWWVEDDQPPLTVPRERWRWHLFLQLPEAIESAQVDQVRAAVGLRGAARVQVVDAIRLSVRPPEAP</sequence>
<reference evidence="1" key="1">
    <citation type="submission" date="2022-06" db="EMBL/GenBank/DDBJ databases">
        <title>Genomic Encyclopedia of Archaeal and Bacterial Type Strains, Phase II (KMG-II): from individual species to whole genera.</title>
        <authorList>
            <person name="Goeker M."/>
        </authorList>
    </citation>
    <scope>NUCLEOTIDE SEQUENCE</scope>
    <source>
        <strain evidence="1">DSM 43935</strain>
    </source>
</reference>
<proteinExistence type="predicted"/>
<comment type="caution">
    <text evidence="1">The sequence shown here is derived from an EMBL/GenBank/DDBJ whole genome shotgun (WGS) entry which is preliminary data.</text>
</comment>
<dbReference type="InterPro" id="IPR011256">
    <property type="entry name" value="Reg_factor_effector_dom_sf"/>
</dbReference>
<gene>
    <name evidence="1" type="ORF">LX83_006903</name>
</gene>
<organism evidence="1 2">
    <name type="scientific">Goodfellowiella coeruleoviolacea</name>
    <dbReference type="NCBI Taxonomy" id="334858"/>
    <lineage>
        <taxon>Bacteria</taxon>
        <taxon>Bacillati</taxon>
        <taxon>Actinomycetota</taxon>
        <taxon>Actinomycetes</taxon>
        <taxon>Pseudonocardiales</taxon>
        <taxon>Pseudonocardiaceae</taxon>
        <taxon>Goodfellowiella</taxon>
    </lineage>
</organism>
<evidence type="ECO:0000313" key="1">
    <source>
        <dbReference type="EMBL" id="MCP2170015.1"/>
    </source>
</evidence>
<name>A0AAE3KJU5_9PSEU</name>
<protein>
    <submittedName>
        <fullName evidence="1">Uncharacterized protein</fullName>
    </submittedName>
</protein>
<accession>A0AAE3KJU5</accession>
<dbReference type="EMBL" id="JAMTCK010000023">
    <property type="protein sequence ID" value="MCP2170015.1"/>
    <property type="molecule type" value="Genomic_DNA"/>
</dbReference>
<dbReference type="AlphaFoldDB" id="A0AAE3KJU5"/>
<dbReference type="Gene3D" id="3.20.80.10">
    <property type="entry name" value="Regulatory factor, effector binding domain"/>
    <property type="match status" value="1"/>
</dbReference>
<dbReference type="Proteomes" id="UP001206128">
    <property type="component" value="Unassembled WGS sequence"/>
</dbReference>
<keyword evidence="2" id="KW-1185">Reference proteome</keyword>
<evidence type="ECO:0000313" key="2">
    <source>
        <dbReference type="Proteomes" id="UP001206128"/>
    </source>
</evidence>
<dbReference type="RefSeq" id="WP_253779683.1">
    <property type="nucleotide sequence ID" value="NZ_JAMTCK010000023.1"/>
</dbReference>